<sequence>MGSKEKNLENLFKNVSVDELLTNAQFVELFTEQLHASSSEELSSLSKTAAKEAYAVLIATLGQALSAGRKVRIKDLGTFSTRYRPSRVFRTPHDPNAKVETPETVGVHFSIATGLKQRVQNNTALVTAHAKLANKAAKKK</sequence>
<evidence type="ECO:0008006" key="8">
    <source>
        <dbReference type="Google" id="ProtNLM"/>
    </source>
</evidence>
<dbReference type="PANTHER" id="PTHR33175">
    <property type="entry name" value="DNA-BINDING PROTEIN HU"/>
    <property type="match status" value="1"/>
</dbReference>
<comment type="function">
    <text evidence="1">Histone-like DNA-binding protein which is capable of wrapping DNA to stabilize it, and thus to prevent its denaturation under extreme environmental conditions.</text>
</comment>
<evidence type="ECO:0000313" key="6">
    <source>
        <dbReference type="EMBL" id="RIY31301.1"/>
    </source>
</evidence>
<evidence type="ECO:0000256" key="5">
    <source>
        <dbReference type="RuleBase" id="RU003939"/>
    </source>
</evidence>
<evidence type="ECO:0000256" key="4">
    <source>
        <dbReference type="ARBA" id="ARBA00023125"/>
    </source>
</evidence>
<comment type="similarity">
    <text evidence="2 5">Belongs to the bacterial histone-like protein family.</text>
</comment>
<proteinExistence type="inferred from homology"/>
<dbReference type="AlphaFoldDB" id="A0A3A1Y1G5"/>
<dbReference type="GO" id="GO:0030527">
    <property type="term" value="F:structural constituent of chromatin"/>
    <property type="evidence" value="ECO:0007669"/>
    <property type="project" value="InterPro"/>
</dbReference>
<dbReference type="PANTHER" id="PTHR33175:SF3">
    <property type="entry name" value="DNA-BINDING PROTEIN HU-BETA"/>
    <property type="match status" value="1"/>
</dbReference>
<dbReference type="GO" id="GO:0030261">
    <property type="term" value="P:chromosome condensation"/>
    <property type="evidence" value="ECO:0007669"/>
    <property type="project" value="UniProtKB-KW"/>
</dbReference>
<evidence type="ECO:0000313" key="7">
    <source>
        <dbReference type="Proteomes" id="UP000265964"/>
    </source>
</evidence>
<keyword evidence="7" id="KW-1185">Reference proteome</keyword>
<dbReference type="GO" id="GO:0003677">
    <property type="term" value="F:DNA binding"/>
    <property type="evidence" value="ECO:0007669"/>
    <property type="project" value="UniProtKB-KW"/>
</dbReference>
<dbReference type="Gene3D" id="4.10.520.10">
    <property type="entry name" value="IHF-like DNA-binding proteins"/>
    <property type="match status" value="1"/>
</dbReference>
<organism evidence="6 7">
    <name type="scientific">Psittacicella gerlachiana</name>
    <dbReference type="NCBI Taxonomy" id="2028574"/>
    <lineage>
        <taxon>Bacteria</taxon>
        <taxon>Pseudomonadati</taxon>
        <taxon>Pseudomonadota</taxon>
        <taxon>Gammaproteobacteria</taxon>
        <taxon>Pasteurellales</taxon>
        <taxon>Psittacicellaceae</taxon>
        <taxon>Psittacicella</taxon>
    </lineage>
</organism>
<comment type="caution">
    <text evidence="6">The sequence shown here is derived from an EMBL/GenBank/DDBJ whole genome shotgun (WGS) entry which is preliminary data.</text>
</comment>
<gene>
    <name evidence="6" type="ORF">CKF59_07735</name>
</gene>
<protein>
    <recommendedName>
        <fullName evidence="8">DNA-binding protein</fullName>
    </recommendedName>
</protein>
<dbReference type="InterPro" id="IPR010992">
    <property type="entry name" value="IHF-like_DNA-bd_dom_sf"/>
</dbReference>
<dbReference type="InterPro" id="IPR000119">
    <property type="entry name" value="Hist_DNA-bd"/>
</dbReference>
<dbReference type="SUPFAM" id="SSF47729">
    <property type="entry name" value="IHF-like DNA-binding proteins"/>
    <property type="match status" value="1"/>
</dbReference>
<keyword evidence="4" id="KW-0238">DNA-binding</keyword>
<accession>A0A3A1Y1G5</accession>
<name>A0A3A1Y1G5_9GAMM</name>
<dbReference type="GO" id="GO:0005829">
    <property type="term" value="C:cytosol"/>
    <property type="evidence" value="ECO:0007669"/>
    <property type="project" value="TreeGrafter"/>
</dbReference>
<dbReference type="Pfam" id="PF00216">
    <property type="entry name" value="Bac_DNA_binding"/>
    <property type="match status" value="1"/>
</dbReference>
<dbReference type="SMART" id="SM00411">
    <property type="entry name" value="BHL"/>
    <property type="match status" value="1"/>
</dbReference>
<dbReference type="RefSeq" id="WP_119535332.1">
    <property type="nucleotide sequence ID" value="NZ_NRJF01000293.1"/>
</dbReference>
<evidence type="ECO:0000256" key="1">
    <source>
        <dbReference type="ARBA" id="ARBA00003819"/>
    </source>
</evidence>
<keyword evidence="3" id="KW-0226">DNA condensation</keyword>
<dbReference type="EMBL" id="NRJF01000293">
    <property type="protein sequence ID" value="RIY31301.1"/>
    <property type="molecule type" value="Genomic_DNA"/>
</dbReference>
<dbReference type="OrthoDB" id="9804203at2"/>
<evidence type="ECO:0000256" key="3">
    <source>
        <dbReference type="ARBA" id="ARBA00023067"/>
    </source>
</evidence>
<reference evidence="6 7" key="1">
    <citation type="submission" date="2017-08" db="EMBL/GenBank/DDBJ databases">
        <title>Reclassification of Bisgaard taxon 37 and 44.</title>
        <authorList>
            <person name="Christensen H."/>
        </authorList>
    </citation>
    <scope>NUCLEOTIDE SEQUENCE [LARGE SCALE GENOMIC DNA]</scope>
    <source>
        <strain evidence="6 7">EEAB3T1</strain>
    </source>
</reference>
<evidence type="ECO:0000256" key="2">
    <source>
        <dbReference type="ARBA" id="ARBA00010529"/>
    </source>
</evidence>
<dbReference type="Proteomes" id="UP000265964">
    <property type="component" value="Unassembled WGS sequence"/>
</dbReference>